<keyword evidence="3" id="KW-0812">Transmembrane</keyword>
<evidence type="ECO:0000313" key="5">
    <source>
        <dbReference type="EMBL" id="TFJ97465.1"/>
    </source>
</evidence>
<keyword evidence="3" id="KW-1133">Transmembrane helix</keyword>
<sequence>MLSCLVSLDAPMTRIVFCKDGKEISVQPKGGNKLVYDSPHTVSRESVGAFSCHYQLKNDNNQENNSLSSDSWHLHVAGTLPAPRLFLDRLSARQGDTAMLSCLVPLDAPMTRIVFCKDGKEISVQPKEGNNLVYDSSYPVSRESAGAFSCRYQLKDDNNQENNSLSSDSWHLHVGGDESSPTPCSSPGGEHSHSREPGLLVGLAITAGLALALLGCFLVKTDAEVTRAGADQVSRCASARSADRAQGAGFGQNVPMEMGTRRFS</sequence>
<dbReference type="GO" id="GO:0002764">
    <property type="term" value="P:immune response-regulating signaling pathway"/>
    <property type="evidence" value="ECO:0007669"/>
    <property type="project" value="TreeGrafter"/>
</dbReference>
<dbReference type="AlphaFoldDB" id="A0A4D9DJ17"/>
<dbReference type="OrthoDB" id="9397084at2759"/>
<accession>A0A4D9DJ17</accession>
<evidence type="ECO:0000256" key="1">
    <source>
        <dbReference type="ARBA" id="ARBA00023157"/>
    </source>
</evidence>
<evidence type="ECO:0000256" key="3">
    <source>
        <dbReference type="SAM" id="Phobius"/>
    </source>
</evidence>
<dbReference type="EMBL" id="QXTE01000493">
    <property type="protein sequence ID" value="TFJ97465.1"/>
    <property type="molecule type" value="Genomic_DNA"/>
</dbReference>
<feature type="compositionally biased region" description="Polar residues" evidence="2">
    <location>
        <begin position="160"/>
        <end position="169"/>
    </location>
</feature>
<dbReference type="PROSITE" id="PS50835">
    <property type="entry name" value="IG_LIKE"/>
    <property type="match status" value="2"/>
</dbReference>
<comment type="caution">
    <text evidence="5">The sequence shown here is derived from an EMBL/GenBank/DDBJ whole genome shotgun (WGS) entry which is preliminary data.</text>
</comment>
<dbReference type="Proteomes" id="UP000297703">
    <property type="component" value="Unassembled WGS sequence"/>
</dbReference>
<proteinExistence type="predicted"/>
<protein>
    <submittedName>
        <fullName evidence="5">Tenascin-X</fullName>
    </submittedName>
</protein>
<evidence type="ECO:0000259" key="4">
    <source>
        <dbReference type="PROSITE" id="PS50835"/>
    </source>
</evidence>
<dbReference type="InterPro" id="IPR013783">
    <property type="entry name" value="Ig-like_fold"/>
</dbReference>
<keyword evidence="6" id="KW-1185">Reference proteome</keyword>
<dbReference type="PANTHER" id="PTHR11738:SF186">
    <property type="entry name" value="OSTEOCLAST-ASSOCIATED IMMUNOGLOBULIN-LIKE RECEPTOR"/>
    <property type="match status" value="1"/>
</dbReference>
<dbReference type="SUPFAM" id="SSF48726">
    <property type="entry name" value="Immunoglobulin"/>
    <property type="match status" value="1"/>
</dbReference>
<dbReference type="InterPro" id="IPR036179">
    <property type="entry name" value="Ig-like_dom_sf"/>
</dbReference>
<gene>
    <name evidence="5" type="ORF">DR999_PMT20695</name>
</gene>
<reference evidence="5 6" key="2">
    <citation type="submission" date="2019-04" db="EMBL/GenBank/DDBJ databases">
        <title>The genome sequence of big-headed turtle.</title>
        <authorList>
            <person name="Gong S."/>
        </authorList>
    </citation>
    <scope>NUCLEOTIDE SEQUENCE [LARGE SCALE GENOMIC DNA]</scope>
    <source>
        <strain evidence="5">DO16091913</strain>
        <tissue evidence="5">Muscle</tissue>
    </source>
</reference>
<organism evidence="5 6">
    <name type="scientific">Platysternon megacephalum</name>
    <name type="common">big-headed turtle</name>
    <dbReference type="NCBI Taxonomy" id="55544"/>
    <lineage>
        <taxon>Eukaryota</taxon>
        <taxon>Metazoa</taxon>
        <taxon>Chordata</taxon>
        <taxon>Craniata</taxon>
        <taxon>Vertebrata</taxon>
        <taxon>Euteleostomi</taxon>
        <taxon>Archelosauria</taxon>
        <taxon>Testudinata</taxon>
        <taxon>Testudines</taxon>
        <taxon>Cryptodira</taxon>
        <taxon>Durocryptodira</taxon>
        <taxon>Testudinoidea</taxon>
        <taxon>Platysternidae</taxon>
        <taxon>Platysternon</taxon>
    </lineage>
</organism>
<evidence type="ECO:0000256" key="2">
    <source>
        <dbReference type="SAM" id="MobiDB-lite"/>
    </source>
</evidence>
<dbReference type="InterPro" id="IPR007110">
    <property type="entry name" value="Ig-like_dom"/>
</dbReference>
<evidence type="ECO:0000313" key="6">
    <source>
        <dbReference type="Proteomes" id="UP000297703"/>
    </source>
</evidence>
<feature type="domain" description="Ig-like" evidence="4">
    <location>
        <begin position="1"/>
        <end position="68"/>
    </location>
</feature>
<reference evidence="5 6" key="1">
    <citation type="submission" date="2019-04" db="EMBL/GenBank/DDBJ databases">
        <title>Draft genome of the big-headed turtle Platysternon megacephalum.</title>
        <authorList>
            <person name="Gong S."/>
        </authorList>
    </citation>
    <scope>NUCLEOTIDE SEQUENCE [LARGE SCALE GENOMIC DNA]</scope>
    <source>
        <strain evidence="5">DO16091913</strain>
        <tissue evidence="5">Muscle</tissue>
    </source>
</reference>
<feature type="transmembrane region" description="Helical" evidence="3">
    <location>
        <begin position="199"/>
        <end position="219"/>
    </location>
</feature>
<keyword evidence="3" id="KW-0472">Membrane</keyword>
<feature type="region of interest" description="Disordered" evidence="2">
    <location>
        <begin position="159"/>
        <end position="195"/>
    </location>
</feature>
<dbReference type="InterPro" id="IPR050412">
    <property type="entry name" value="Ig-like_Receptors_ImmuneReg"/>
</dbReference>
<dbReference type="Gene3D" id="2.60.40.10">
    <property type="entry name" value="Immunoglobulins"/>
    <property type="match status" value="1"/>
</dbReference>
<feature type="domain" description="Ig-like" evidence="4">
    <location>
        <begin position="83"/>
        <end position="166"/>
    </location>
</feature>
<dbReference type="PANTHER" id="PTHR11738">
    <property type="entry name" value="MHC CLASS I NK CELL RECEPTOR"/>
    <property type="match status" value="1"/>
</dbReference>
<name>A0A4D9DJ17_9SAUR</name>
<keyword evidence="1" id="KW-1015">Disulfide bond</keyword>